<feature type="transmembrane region" description="Helical" evidence="1">
    <location>
        <begin position="57"/>
        <end position="77"/>
    </location>
</feature>
<name>A0ABV8D6D4_9BURK</name>
<keyword evidence="1" id="KW-0812">Transmembrane</keyword>
<organism evidence="2 3">
    <name type="scientific">Acidovorax facilis</name>
    <dbReference type="NCBI Taxonomy" id="12917"/>
    <lineage>
        <taxon>Bacteria</taxon>
        <taxon>Pseudomonadati</taxon>
        <taxon>Pseudomonadota</taxon>
        <taxon>Betaproteobacteria</taxon>
        <taxon>Burkholderiales</taxon>
        <taxon>Comamonadaceae</taxon>
        <taxon>Acidovorax</taxon>
    </lineage>
</organism>
<dbReference type="EMBL" id="JBHSAJ010000006">
    <property type="protein sequence ID" value="MFC3933684.1"/>
    <property type="molecule type" value="Genomic_DNA"/>
</dbReference>
<protein>
    <submittedName>
        <fullName evidence="2">Uncharacterized protein</fullName>
    </submittedName>
</protein>
<reference evidence="3" key="1">
    <citation type="journal article" date="2019" name="Int. J. Syst. Evol. Microbiol.">
        <title>The Global Catalogue of Microorganisms (GCM) 10K type strain sequencing project: providing services to taxonomists for standard genome sequencing and annotation.</title>
        <authorList>
            <consortium name="The Broad Institute Genomics Platform"/>
            <consortium name="The Broad Institute Genome Sequencing Center for Infectious Disease"/>
            <person name="Wu L."/>
            <person name="Ma J."/>
        </authorList>
    </citation>
    <scope>NUCLEOTIDE SEQUENCE [LARGE SCALE GENOMIC DNA]</scope>
    <source>
        <strain evidence="3">CCUG 2113</strain>
    </source>
</reference>
<evidence type="ECO:0000313" key="3">
    <source>
        <dbReference type="Proteomes" id="UP001595693"/>
    </source>
</evidence>
<evidence type="ECO:0000313" key="2">
    <source>
        <dbReference type="EMBL" id="MFC3933684.1"/>
    </source>
</evidence>
<accession>A0ABV8D6D4</accession>
<dbReference type="Proteomes" id="UP001595693">
    <property type="component" value="Unassembled WGS sequence"/>
</dbReference>
<keyword evidence="1" id="KW-1133">Transmembrane helix</keyword>
<proteinExistence type="predicted"/>
<comment type="caution">
    <text evidence="2">The sequence shown here is derived from an EMBL/GenBank/DDBJ whole genome shotgun (WGS) entry which is preliminary data.</text>
</comment>
<sequence>MRATTPQASPTPNAYSARLSARYRNFLVSLLTLGVIGGFNALLAAQSGRGDAGWWPVAWLATMFLGVFFSAAFMAMAGRRKLPVA</sequence>
<keyword evidence="3" id="KW-1185">Reference proteome</keyword>
<feature type="transmembrane region" description="Helical" evidence="1">
    <location>
        <begin position="26"/>
        <end position="45"/>
    </location>
</feature>
<evidence type="ECO:0000256" key="1">
    <source>
        <dbReference type="SAM" id="Phobius"/>
    </source>
</evidence>
<dbReference type="RefSeq" id="WP_055400925.1">
    <property type="nucleotide sequence ID" value="NZ_JAMXAX010000024.1"/>
</dbReference>
<gene>
    <name evidence="2" type="ORF">ACFOW3_03510</name>
</gene>
<keyword evidence="1" id="KW-0472">Membrane</keyword>